<keyword evidence="3" id="KW-1185">Reference proteome</keyword>
<dbReference type="OrthoDB" id="1269396at2"/>
<dbReference type="InterPro" id="IPR013324">
    <property type="entry name" value="RNA_pol_sigma_r3/r4-like"/>
</dbReference>
<feature type="compositionally biased region" description="Low complexity" evidence="1">
    <location>
        <begin position="10"/>
        <end position="23"/>
    </location>
</feature>
<dbReference type="Proteomes" id="UP000323454">
    <property type="component" value="Unassembled WGS sequence"/>
</dbReference>
<comment type="caution">
    <text evidence="2">The sequence shown here is derived from an EMBL/GenBank/DDBJ whole genome shotgun (WGS) entry which is preliminary data.</text>
</comment>
<protein>
    <recommendedName>
        <fullName evidence="4">Sigma-70, region 4</fullName>
    </recommendedName>
</protein>
<feature type="region of interest" description="Disordered" evidence="1">
    <location>
        <begin position="1"/>
        <end position="24"/>
    </location>
</feature>
<dbReference type="EMBL" id="VUOB01000029">
    <property type="protein sequence ID" value="KAA2261332.1"/>
    <property type="molecule type" value="Genomic_DNA"/>
</dbReference>
<evidence type="ECO:0000313" key="3">
    <source>
        <dbReference type="Proteomes" id="UP000323454"/>
    </source>
</evidence>
<gene>
    <name evidence="2" type="ORF">F0L68_17985</name>
</gene>
<organism evidence="2 3">
    <name type="scientific">Solihabitans fulvus</name>
    <dbReference type="NCBI Taxonomy" id="1892852"/>
    <lineage>
        <taxon>Bacteria</taxon>
        <taxon>Bacillati</taxon>
        <taxon>Actinomycetota</taxon>
        <taxon>Actinomycetes</taxon>
        <taxon>Pseudonocardiales</taxon>
        <taxon>Pseudonocardiaceae</taxon>
        <taxon>Solihabitans</taxon>
    </lineage>
</organism>
<evidence type="ECO:0008006" key="4">
    <source>
        <dbReference type="Google" id="ProtNLM"/>
    </source>
</evidence>
<dbReference type="RefSeq" id="WP_149850736.1">
    <property type="nucleotide sequence ID" value="NZ_VUOB01000029.1"/>
</dbReference>
<dbReference type="AlphaFoldDB" id="A0A5B2XEW2"/>
<proteinExistence type="predicted"/>
<name>A0A5B2XEW2_9PSEU</name>
<dbReference type="InterPro" id="IPR036388">
    <property type="entry name" value="WH-like_DNA-bd_sf"/>
</dbReference>
<evidence type="ECO:0000313" key="2">
    <source>
        <dbReference type="EMBL" id="KAA2261332.1"/>
    </source>
</evidence>
<dbReference type="Gene3D" id="1.10.10.10">
    <property type="entry name" value="Winged helix-like DNA-binding domain superfamily/Winged helix DNA-binding domain"/>
    <property type="match status" value="1"/>
</dbReference>
<dbReference type="SUPFAM" id="SSF88659">
    <property type="entry name" value="Sigma3 and sigma4 domains of RNA polymerase sigma factors"/>
    <property type="match status" value="1"/>
</dbReference>
<accession>A0A5B2XEW2</accession>
<sequence>MLRHDPSFVSTLTTSSASPSAASDETETLRELREASMAFRAVTAAHSTTWHNFLDRLPAIQRNVLIVVCLEGIPISRTAEMLTMEPMAVAAILTRAMRTMIEHLRGEGWSDTRPCLTAPLPAEPEPSDTL</sequence>
<reference evidence="2 3" key="1">
    <citation type="submission" date="2019-09" db="EMBL/GenBank/DDBJ databases">
        <title>Goodfellowia gen. nov., a new genus of the Pseudonocardineae related to Actinoalloteichus, containing Goodfellowia coeruleoviolacea gen. nov., comb. nov. gen. nov., comb. nov.</title>
        <authorList>
            <person name="Labeda D."/>
        </authorList>
    </citation>
    <scope>NUCLEOTIDE SEQUENCE [LARGE SCALE GENOMIC DNA]</scope>
    <source>
        <strain evidence="2 3">AN110305</strain>
    </source>
</reference>
<evidence type="ECO:0000256" key="1">
    <source>
        <dbReference type="SAM" id="MobiDB-lite"/>
    </source>
</evidence>
<reference evidence="2 3" key="2">
    <citation type="submission" date="2019-09" db="EMBL/GenBank/DDBJ databases">
        <authorList>
            <person name="Jin C."/>
        </authorList>
    </citation>
    <scope>NUCLEOTIDE SEQUENCE [LARGE SCALE GENOMIC DNA]</scope>
    <source>
        <strain evidence="2 3">AN110305</strain>
    </source>
</reference>